<feature type="compositionally biased region" description="Polar residues" evidence="4">
    <location>
        <begin position="721"/>
        <end position="734"/>
    </location>
</feature>
<dbReference type="Proteomes" id="UP001501920">
    <property type="component" value="Chromosome 10"/>
</dbReference>
<keyword evidence="1" id="KW-0805">Transcription regulation</keyword>
<evidence type="ECO:0000256" key="2">
    <source>
        <dbReference type="ARBA" id="ARBA00023125"/>
    </source>
</evidence>
<accession>A0A3B4DKS5</accession>
<reference evidence="7 8" key="1">
    <citation type="submission" date="2020-10" db="EMBL/GenBank/DDBJ databases">
        <title>Pygocentrus nattereri (red-bellied piranha) genome, fPygNat1, primary haplotype.</title>
        <authorList>
            <person name="Myers G."/>
            <person name="Meyer A."/>
            <person name="Karagic N."/>
            <person name="Pippel M."/>
            <person name="Winkler S."/>
            <person name="Tracey A."/>
            <person name="Wood J."/>
            <person name="Formenti G."/>
            <person name="Howe K."/>
            <person name="Fedrigo O."/>
            <person name="Jarvis E.D."/>
        </authorList>
    </citation>
    <scope>NUCLEOTIDE SEQUENCE [LARGE SCALE GENOMIC DNA]</scope>
</reference>
<dbReference type="PANTHER" id="PTHR46105:SF8">
    <property type="entry name" value="TRANSCRIPTION REGULATOR PROTEIN BACH2"/>
    <property type="match status" value="1"/>
</dbReference>
<dbReference type="Pfam" id="PF00651">
    <property type="entry name" value="BTB"/>
    <property type="match status" value="1"/>
</dbReference>
<dbReference type="OrthoDB" id="6365358at2759"/>
<dbReference type="RefSeq" id="XP_017566767.1">
    <property type="nucleotide sequence ID" value="XM_017711278.2"/>
</dbReference>
<proteinExistence type="predicted"/>
<dbReference type="SUPFAM" id="SSF47454">
    <property type="entry name" value="A DNA-binding domain in eukaryotic transcription factors"/>
    <property type="match status" value="1"/>
</dbReference>
<dbReference type="InterPro" id="IPR050457">
    <property type="entry name" value="ZnFinger_BTB_dom_contain"/>
</dbReference>
<keyword evidence="8" id="KW-1185">Reference proteome</keyword>
<dbReference type="Pfam" id="PF03131">
    <property type="entry name" value="bZIP_Maf"/>
    <property type="match status" value="1"/>
</dbReference>
<dbReference type="STRING" id="42514.ENSPNAP00000024063"/>
<dbReference type="GO" id="GO:0000978">
    <property type="term" value="F:RNA polymerase II cis-regulatory region sequence-specific DNA binding"/>
    <property type="evidence" value="ECO:0007669"/>
    <property type="project" value="TreeGrafter"/>
</dbReference>
<feature type="domain" description="BTB" evidence="5">
    <location>
        <begin position="37"/>
        <end position="103"/>
    </location>
</feature>
<dbReference type="GO" id="GO:0000981">
    <property type="term" value="F:DNA-binding transcription factor activity, RNA polymerase II-specific"/>
    <property type="evidence" value="ECO:0007669"/>
    <property type="project" value="TreeGrafter"/>
</dbReference>
<evidence type="ECO:0000259" key="6">
    <source>
        <dbReference type="PROSITE" id="PS50217"/>
    </source>
</evidence>
<dbReference type="PROSITE" id="PS50097">
    <property type="entry name" value="BTB"/>
    <property type="match status" value="1"/>
</dbReference>
<feature type="compositionally biased region" description="Low complexity" evidence="4">
    <location>
        <begin position="218"/>
        <end position="228"/>
    </location>
</feature>
<evidence type="ECO:0000259" key="5">
    <source>
        <dbReference type="PROSITE" id="PS50097"/>
    </source>
</evidence>
<dbReference type="OMA" id="FDIPHYP"/>
<keyword evidence="3" id="KW-0804">Transcription</keyword>
<dbReference type="CTD" id="557210"/>
<feature type="region of interest" description="Disordered" evidence="4">
    <location>
        <begin position="210"/>
        <end position="258"/>
    </location>
</feature>
<evidence type="ECO:0000256" key="1">
    <source>
        <dbReference type="ARBA" id="ARBA00023015"/>
    </source>
</evidence>
<dbReference type="InterPro" id="IPR043321">
    <property type="entry name" value="bZIP_BACH"/>
</dbReference>
<dbReference type="InterPro" id="IPR008917">
    <property type="entry name" value="TF_DNA-bd_sf"/>
</dbReference>
<feature type="region of interest" description="Disordered" evidence="4">
    <location>
        <begin position="526"/>
        <end position="547"/>
    </location>
</feature>
<dbReference type="SUPFAM" id="SSF54695">
    <property type="entry name" value="POZ domain"/>
    <property type="match status" value="1"/>
</dbReference>
<dbReference type="Ensembl" id="ENSPNAT00000011063.2">
    <property type="protein sequence ID" value="ENSPNAP00000024063.1"/>
    <property type="gene ID" value="ENSPNAG00000001074.2"/>
</dbReference>
<evidence type="ECO:0000313" key="8">
    <source>
        <dbReference type="Proteomes" id="UP001501920"/>
    </source>
</evidence>
<sequence>MSMAEKPEGPVYVYESTVHCANILLCLNEQRKQDVLCDVSVRVEGREVRAHRAVLAACSRYFSLLLRGPREHEPVICLPSKITMRGFAPLLQFAYTAKLLLSQENIHDVMCCAEFLGIHNLEDSCLLFLKAQMSSKGEEQPKSPQTPAYEEERGQSRFLNVPVSHTKHSPTSLSSSVDPERLLSTNSLHRSDVHETNDFPCYPKYRKHQQAYAKHNATRTSSHSSTSSLAGSLQDTITSSDAQGLDMSRVKAEPSTGEERLAFDFSEAEQCNADRMEMDTEIDFSDQLLSSTPAEVPGSRTSPLCLRSLVKHSLIPPLCSFSADSSSLRSNQQFSSALFPAQNHHLAQGDFKKDYQAFIGGLAVNSSKQSCGFPALKSLSCERIYKQDLEHEMDRRSVIFSQPAHSNPDESSLEPDAPKGLWTGSSRSLPCSQTLSPTSGPSEPSLPARRRPKRSCPVPIRVCPRSTRTETFPRTSSSCSSYSYAEDGSVSSPSSLPQFELSSSSPCSGLALDGRPKVKCEKLYDSNSSDESGSFSEGDSESCHTKEPHRLEVRLPFPVDQITDLPRNDFQLLIKMHKLTSEQLEFVHDLRRKSKNRIAAQRCRKRKLDCIKNLECEIHKLVCEKQKLLTERNQLKACMGELWENFSFLSQEVSREEKLSPEQNWLLFDQHPSRASSSPIHIDLTVSSSPSSVDLTLPSHRSLPPSPSPAKSQHPHEISPTRPQLDTSASIKTPLQISSPTVTVALCQEMTDKCTTDA</sequence>
<feature type="compositionally biased region" description="Basic and acidic residues" evidence="4">
    <location>
        <begin position="248"/>
        <end position="258"/>
    </location>
</feature>
<dbReference type="GeneID" id="108435437"/>
<keyword evidence="2" id="KW-0238">DNA-binding</keyword>
<reference evidence="7" key="3">
    <citation type="submission" date="2025-09" db="UniProtKB">
        <authorList>
            <consortium name="Ensembl"/>
        </authorList>
    </citation>
    <scope>IDENTIFICATION</scope>
</reference>
<dbReference type="GeneTree" id="ENSGT00940000158228"/>
<feature type="region of interest" description="Disordered" evidence="4">
    <location>
        <begin position="402"/>
        <end position="461"/>
    </location>
</feature>
<evidence type="ECO:0000256" key="3">
    <source>
        <dbReference type="ARBA" id="ARBA00023163"/>
    </source>
</evidence>
<dbReference type="PROSITE" id="PS00036">
    <property type="entry name" value="BZIP_BASIC"/>
    <property type="match status" value="1"/>
</dbReference>
<dbReference type="SUPFAM" id="SSF57959">
    <property type="entry name" value="Leucine zipper domain"/>
    <property type="match status" value="1"/>
</dbReference>
<evidence type="ECO:0000313" key="7">
    <source>
        <dbReference type="Ensembl" id="ENSPNAP00000024063.1"/>
    </source>
</evidence>
<dbReference type="InterPro" id="IPR004827">
    <property type="entry name" value="bZIP"/>
</dbReference>
<feature type="compositionally biased region" description="Polar residues" evidence="4">
    <location>
        <begin position="423"/>
        <end position="442"/>
    </location>
</feature>
<dbReference type="SMART" id="SM00338">
    <property type="entry name" value="BRLZ"/>
    <property type="match status" value="1"/>
</dbReference>
<dbReference type="SMART" id="SM00225">
    <property type="entry name" value="BTB"/>
    <property type="match status" value="1"/>
</dbReference>
<dbReference type="InterPro" id="IPR000210">
    <property type="entry name" value="BTB/POZ_dom"/>
</dbReference>
<organism evidence="7 8">
    <name type="scientific">Pygocentrus nattereri</name>
    <name type="common">Red-bellied piranha</name>
    <dbReference type="NCBI Taxonomy" id="42514"/>
    <lineage>
        <taxon>Eukaryota</taxon>
        <taxon>Metazoa</taxon>
        <taxon>Chordata</taxon>
        <taxon>Craniata</taxon>
        <taxon>Vertebrata</taxon>
        <taxon>Euteleostomi</taxon>
        <taxon>Actinopterygii</taxon>
        <taxon>Neopterygii</taxon>
        <taxon>Teleostei</taxon>
        <taxon>Ostariophysi</taxon>
        <taxon>Characiformes</taxon>
        <taxon>Characoidei</taxon>
        <taxon>Pygocentrus</taxon>
    </lineage>
</organism>
<dbReference type="PROSITE" id="PS50217">
    <property type="entry name" value="BZIP"/>
    <property type="match status" value="1"/>
</dbReference>
<dbReference type="FunFam" id="1.10.880.10:FF:000002">
    <property type="entry name" value="transcription regulator protein BACH2 isoform X1"/>
    <property type="match status" value="1"/>
</dbReference>
<evidence type="ECO:0000256" key="4">
    <source>
        <dbReference type="SAM" id="MobiDB-lite"/>
    </source>
</evidence>
<dbReference type="InterPro" id="IPR011333">
    <property type="entry name" value="SKP1/BTB/POZ_sf"/>
</dbReference>
<dbReference type="Gene3D" id="3.30.710.10">
    <property type="entry name" value="Potassium Channel Kv1.1, Chain A"/>
    <property type="match status" value="1"/>
</dbReference>
<name>A0A3B4DKS5_PYGNA</name>
<feature type="region of interest" description="Disordered" evidence="4">
    <location>
        <begin position="691"/>
        <end position="734"/>
    </location>
</feature>
<dbReference type="InterPro" id="IPR004826">
    <property type="entry name" value="bZIP_Maf"/>
</dbReference>
<dbReference type="AlphaFoldDB" id="A0A3B4DKS5"/>
<evidence type="ECO:0008006" key="9">
    <source>
        <dbReference type="Google" id="ProtNLM"/>
    </source>
</evidence>
<protein>
    <recommendedName>
        <fullName evidence="9">BTB domain-containing protein</fullName>
    </recommendedName>
</protein>
<feature type="domain" description="BZIP" evidence="6">
    <location>
        <begin position="591"/>
        <end position="636"/>
    </location>
</feature>
<dbReference type="Gene3D" id="1.10.880.10">
    <property type="entry name" value="Transcription factor, Skn-1-like, DNA-binding domain"/>
    <property type="match status" value="1"/>
</dbReference>
<feature type="compositionally biased region" description="Polar residues" evidence="4">
    <location>
        <begin position="229"/>
        <end position="242"/>
    </location>
</feature>
<dbReference type="InterPro" id="IPR046347">
    <property type="entry name" value="bZIP_sf"/>
</dbReference>
<dbReference type="CDD" id="cd14719">
    <property type="entry name" value="bZIP_BACH"/>
    <property type="match status" value="1"/>
</dbReference>
<dbReference type="PANTHER" id="PTHR46105">
    <property type="entry name" value="AGAP004733-PA"/>
    <property type="match status" value="1"/>
</dbReference>
<feature type="compositionally biased region" description="Low complexity" evidence="4">
    <location>
        <begin position="526"/>
        <end position="537"/>
    </location>
</feature>
<reference evidence="7" key="2">
    <citation type="submission" date="2025-08" db="UniProtKB">
        <authorList>
            <consortium name="Ensembl"/>
        </authorList>
    </citation>
    <scope>IDENTIFICATION</scope>
</reference>